<feature type="domain" description="Protein kinase" evidence="6">
    <location>
        <begin position="1"/>
        <end position="83"/>
    </location>
</feature>
<reference evidence="7" key="2">
    <citation type="journal article" date="2020" name="Nat. Commun.">
        <title>Large-scale genome sequencing of mycorrhizal fungi provides insights into the early evolution of symbiotic traits.</title>
        <authorList>
            <person name="Miyauchi S."/>
            <person name="Kiss E."/>
            <person name="Kuo A."/>
            <person name="Drula E."/>
            <person name="Kohler A."/>
            <person name="Sanchez-Garcia M."/>
            <person name="Morin E."/>
            <person name="Andreopoulos B."/>
            <person name="Barry K.W."/>
            <person name="Bonito G."/>
            <person name="Buee M."/>
            <person name="Carver A."/>
            <person name="Chen C."/>
            <person name="Cichocki N."/>
            <person name="Clum A."/>
            <person name="Culley D."/>
            <person name="Crous P.W."/>
            <person name="Fauchery L."/>
            <person name="Girlanda M."/>
            <person name="Hayes R.D."/>
            <person name="Keri Z."/>
            <person name="LaButti K."/>
            <person name="Lipzen A."/>
            <person name="Lombard V."/>
            <person name="Magnuson J."/>
            <person name="Maillard F."/>
            <person name="Murat C."/>
            <person name="Nolan M."/>
            <person name="Ohm R.A."/>
            <person name="Pangilinan J."/>
            <person name="Pereira M.F."/>
            <person name="Perotto S."/>
            <person name="Peter M."/>
            <person name="Pfister S."/>
            <person name="Riley R."/>
            <person name="Sitrit Y."/>
            <person name="Stielow J.B."/>
            <person name="Szollosi G."/>
            <person name="Zifcakova L."/>
            <person name="Stursova M."/>
            <person name="Spatafora J.W."/>
            <person name="Tedersoo L."/>
            <person name="Vaario L.M."/>
            <person name="Yamada A."/>
            <person name="Yan M."/>
            <person name="Wang P."/>
            <person name="Xu J."/>
            <person name="Bruns T."/>
            <person name="Baldrian P."/>
            <person name="Vilgalys R."/>
            <person name="Dunand C."/>
            <person name="Henrissat B."/>
            <person name="Grigoriev I.V."/>
            <person name="Hibbett D."/>
            <person name="Nagy L.G."/>
            <person name="Martin F.M."/>
        </authorList>
    </citation>
    <scope>NUCLEOTIDE SEQUENCE</scope>
    <source>
        <strain evidence="7">Prilba</strain>
    </source>
</reference>
<feature type="non-terminal residue" evidence="7">
    <location>
        <position position="1"/>
    </location>
</feature>
<dbReference type="PROSITE" id="PS00108">
    <property type="entry name" value="PROTEIN_KINASE_ST"/>
    <property type="match status" value="1"/>
</dbReference>
<feature type="non-terminal residue" evidence="7">
    <location>
        <position position="83"/>
    </location>
</feature>
<dbReference type="InterPro" id="IPR008271">
    <property type="entry name" value="Ser/Thr_kinase_AS"/>
</dbReference>
<protein>
    <submittedName>
        <fullName evidence="7">Kinase-like domain-containing protein</fullName>
    </submittedName>
</protein>
<dbReference type="GO" id="GO:0004674">
    <property type="term" value="F:protein serine/threonine kinase activity"/>
    <property type="evidence" value="ECO:0007669"/>
    <property type="project" value="UniProtKB-KW"/>
</dbReference>
<evidence type="ECO:0000313" key="8">
    <source>
        <dbReference type="Proteomes" id="UP000759537"/>
    </source>
</evidence>
<keyword evidence="4 7" id="KW-0418">Kinase</keyword>
<accession>A0A9P5MT53</accession>
<evidence type="ECO:0000256" key="5">
    <source>
        <dbReference type="ARBA" id="ARBA00022840"/>
    </source>
</evidence>
<dbReference type="PROSITE" id="PS50011">
    <property type="entry name" value="PROTEIN_KINASE_DOM"/>
    <property type="match status" value="1"/>
</dbReference>
<sequence length="83" mass="9494">LIKGVAYLHKSCIAHRDIKPENLVVDREFCLKIIDFDVAMRVKDENDVVEGQCGTKGWMAPEIEEKSMYSPIKADRWSTGRVL</sequence>
<keyword evidence="1" id="KW-0723">Serine/threonine-protein kinase</keyword>
<dbReference type="InterPro" id="IPR000719">
    <property type="entry name" value="Prot_kinase_dom"/>
</dbReference>
<dbReference type="PANTHER" id="PTHR24345">
    <property type="entry name" value="SERINE/THREONINE-PROTEIN KINASE PLK"/>
    <property type="match status" value="1"/>
</dbReference>
<dbReference type="GO" id="GO:0005524">
    <property type="term" value="F:ATP binding"/>
    <property type="evidence" value="ECO:0007669"/>
    <property type="project" value="UniProtKB-KW"/>
</dbReference>
<dbReference type="Proteomes" id="UP000759537">
    <property type="component" value="Unassembled WGS sequence"/>
</dbReference>
<keyword evidence="3" id="KW-0547">Nucleotide-binding</keyword>
<dbReference type="InterPro" id="IPR011009">
    <property type="entry name" value="Kinase-like_dom_sf"/>
</dbReference>
<dbReference type="PANTHER" id="PTHR24345:SF0">
    <property type="entry name" value="CELL CYCLE SERINE_THREONINE-PROTEIN KINASE CDC5_MSD2"/>
    <property type="match status" value="1"/>
</dbReference>
<proteinExistence type="predicted"/>
<evidence type="ECO:0000313" key="7">
    <source>
        <dbReference type="EMBL" id="KAF8478167.1"/>
    </source>
</evidence>
<evidence type="ECO:0000256" key="3">
    <source>
        <dbReference type="ARBA" id="ARBA00022741"/>
    </source>
</evidence>
<name>A0A9P5MT53_9AGAM</name>
<keyword evidence="2" id="KW-0808">Transferase</keyword>
<organism evidence="7 8">
    <name type="scientific">Russula ochroleuca</name>
    <dbReference type="NCBI Taxonomy" id="152965"/>
    <lineage>
        <taxon>Eukaryota</taxon>
        <taxon>Fungi</taxon>
        <taxon>Dikarya</taxon>
        <taxon>Basidiomycota</taxon>
        <taxon>Agaricomycotina</taxon>
        <taxon>Agaricomycetes</taxon>
        <taxon>Russulales</taxon>
        <taxon>Russulaceae</taxon>
        <taxon>Russula</taxon>
    </lineage>
</organism>
<keyword evidence="5" id="KW-0067">ATP-binding</keyword>
<dbReference type="Gene3D" id="1.10.510.10">
    <property type="entry name" value="Transferase(Phosphotransferase) domain 1"/>
    <property type="match status" value="1"/>
</dbReference>
<evidence type="ECO:0000256" key="2">
    <source>
        <dbReference type="ARBA" id="ARBA00022679"/>
    </source>
</evidence>
<keyword evidence="8" id="KW-1185">Reference proteome</keyword>
<reference evidence="7" key="1">
    <citation type="submission" date="2019-10" db="EMBL/GenBank/DDBJ databases">
        <authorList>
            <consortium name="DOE Joint Genome Institute"/>
            <person name="Kuo A."/>
            <person name="Miyauchi S."/>
            <person name="Kiss E."/>
            <person name="Drula E."/>
            <person name="Kohler A."/>
            <person name="Sanchez-Garcia M."/>
            <person name="Andreopoulos B."/>
            <person name="Barry K.W."/>
            <person name="Bonito G."/>
            <person name="Buee M."/>
            <person name="Carver A."/>
            <person name="Chen C."/>
            <person name="Cichocki N."/>
            <person name="Clum A."/>
            <person name="Culley D."/>
            <person name="Crous P.W."/>
            <person name="Fauchery L."/>
            <person name="Girlanda M."/>
            <person name="Hayes R."/>
            <person name="Keri Z."/>
            <person name="LaButti K."/>
            <person name="Lipzen A."/>
            <person name="Lombard V."/>
            <person name="Magnuson J."/>
            <person name="Maillard F."/>
            <person name="Morin E."/>
            <person name="Murat C."/>
            <person name="Nolan M."/>
            <person name="Ohm R."/>
            <person name="Pangilinan J."/>
            <person name="Pereira M."/>
            <person name="Perotto S."/>
            <person name="Peter M."/>
            <person name="Riley R."/>
            <person name="Sitrit Y."/>
            <person name="Stielow B."/>
            <person name="Szollosi G."/>
            <person name="Zifcakova L."/>
            <person name="Stursova M."/>
            <person name="Spatafora J.W."/>
            <person name="Tedersoo L."/>
            <person name="Vaario L.-M."/>
            <person name="Yamada A."/>
            <person name="Yan M."/>
            <person name="Wang P."/>
            <person name="Xu J."/>
            <person name="Bruns T."/>
            <person name="Baldrian P."/>
            <person name="Vilgalys R."/>
            <person name="Henrissat B."/>
            <person name="Grigoriev I.V."/>
            <person name="Hibbett D."/>
            <person name="Nagy L.G."/>
            <person name="Martin F.M."/>
        </authorList>
    </citation>
    <scope>NUCLEOTIDE SEQUENCE</scope>
    <source>
        <strain evidence="7">Prilba</strain>
    </source>
</reference>
<evidence type="ECO:0000256" key="4">
    <source>
        <dbReference type="ARBA" id="ARBA00022777"/>
    </source>
</evidence>
<evidence type="ECO:0000256" key="1">
    <source>
        <dbReference type="ARBA" id="ARBA00022527"/>
    </source>
</evidence>
<dbReference type="GO" id="GO:0005634">
    <property type="term" value="C:nucleus"/>
    <property type="evidence" value="ECO:0007669"/>
    <property type="project" value="TreeGrafter"/>
</dbReference>
<dbReference type="Pfam" id="PF00069">
    <property type="entry name" value="Pkinase"/>
    <property type="match status" value="1"/>
</dbReference>
<dbReference type="OrthoDB" id="4062651at2759"/>
<dbReference type="AlphaFoldDB" id="A0A9P5MT53"/>
<dbReference type="EMBL" id="WHVB01000012">
    <property type="protein sequence ID" value="KAF8478167.1"/>
    <property type="molecule type" value="Genomic_DNA"/>
</dbReference>
<gene>
    <name evidence="7" type="ORF">DFH94DRAFT_605594</name>
</gene>
<comment type="caution">
    <text evidence="7">The sequence shown here is derived from an EMBL/GenBank/DDBJ whole genome shotgun (WGS) entry which is preliminary data.</text>
</comment>
<evidence type="ECO:0000259" key="6">
    <source>
        <dbReference type="PROSITE" id="PS50011"/>
    </source>
</evidence>
<dbReference type="SUPFAM" id="SSF56112">
    <property type="entry name" value="Protein kinase-like (PK-like)"/>
    <property type="match status" value="1"/>
</dbReference>